<dbReference type="InParanoid" id="A0A165FY82"/>
<protein>
    <submittedName>
        <fullName evidence="2">Uncharacterized protein</fullName>
    </submittedName>
</protein>
<dbReference type="EMBL" id="KV426066">
    <property type="protein sequence ID" value="KZV89706.1"/>
    <property type="molecule type" value="Genomic_DNA"/>
</dbReference>
<evidence type="ECO:0000256" key="1">
    <source>
        <dbReference type="SAM" id="MobiDB-lite"/>
    </source>
</evidence>
<keyword evidence="3" id="KW-1185">Reference proteome</keyword>
<evidence type="ECO:0000313" key="2">
    <source>
        <dbReference type="EMBL" id="KZV89706.1"/>
    </source>
</evidence>
<feature type="compositionally biased region" description="Low complexity" evidence="1">
    <location>
        <begin position="541"/>
        <end position="555"/>
    </location>
</feature>
<feature type="compositionally biased region" description="Low complexity" evidence="1">
    <location>
        <begin position="515"/>
        <end position="528"/>
    </location>
</feature>
<reference evidence="2 3" key="1">
    <citation type="journal article" date="2016" name="Mol. Biol. Evol.">
        <title>Comparative Genomics of Early-Diverging Mushroom-Forming Fungi Provides Insights into the Origins of Lignocellulose Decay Capabilities.</title>
        <authorList>
            <person name="Nagy L.G."/>
            <person name="Riley R."/>
            <person name="Tritt A."/>
            <person name="Adam C."/>
            <person name="Daum C."/>
            <person name="Floudas D."/>
            <person name="Sun H."/>
            <person name="Yadav J.S."/>
            <person name="Pangilinan J."/>
            <person name="Larsson K.H."/>
            <person name="Matsuura K."/>
            <person name="Barry K."/>
            <person name="Labutti K."/>
            <person name="Kuo R."/>
            <person name="Ohm R.A."/>
            <person name="Bhattacharya S.S."/>
            <person name="Shirouzu T."/>
            <person name="Yoshinaga Y."/>
            <person name="Martin F.M."/>
            <person name="Grigoriev I.V."/>
            <person name="Hibbett D.S."/>
        </authorList>
    </citation>
    <scope>NUCLEOTIDE SEQUENCE [LARGE SCALE GENOMIC DNA]</scope>
    <source>
        <strain evidence="2 3">HHB12029</strain>
    </source>
</reference>
<name>A0A165FY82_EXIGL</name>
<feature type="region of interest" description="Disordered" evidence="1">
    <location>
        <begin position="485"/>
        <end position="593"/>
    </location>
</feature>
<dbReference type="AlphaFoldDB" id="A0A165FY82"/>
<sequence length="629" mass="68742">MKALPSAAVRVMLATPFPATRNNVSSLQSRDDSPAHSRLTRSVYENQLAVRALAGFCDFVHPHTAWLGQFPSSDKRFAVASSGHPDVPFIELGYVAVFDIALDVEFLVPVDTFRADGLDVAGLAIERLGFGLLDHQAVIRADVYPPTPVTGHALTWINGRWASVSWLTEAIELGLSTSQRCIIQTDGIVPPIGIPLGSRRSPPHSTHYHSRTRWWLRPSASSYINSSLAFLCIPDASDGGYGIAFLVSAGELYEGVPVEDLYKKVIVSNWKGSLWPAHSRSIRIYDSEDWACSVYQPDPDQLRVQRWKAYLTRIGARRDIPDKEQRTLLDLRKWMAAADVVSDEESADDGYEDWSAGAASPVEQSTLCEDATDPVQPYLLEGRVSGEESKYVRDARVLLRDAAAGIVTVDSGSIESVVVSTDDAGERTTTHAIQTELVLSTNVQESPGVRISTPPRYSTLPPLERDAFSAYYAAMADVETVMVPDPYPRHREATPAGESQTSSGYTDMPELLPVSDSTTSGSDSSLSTRNAGVPRFPIREGTSSGSSSSNSSESGPAVVLQRERRPYGYSPVAGHGESREERMQRVANEERARRGDRVLRRALGEIARDGWNTVRAQFSRSPSSNGSSV</sequence>
<feature type="compositionally biased region" description="Basic and acidic residues" evidence="1">
    <location>
        <begin position="576"/>
        <end position="593"/>
    </location>
</feature>
<gene>
    <name evidence="2" type="ORF">EXIGLDRAFT_771528</name>
</gene>
<accession>A0A165FY82</accession>
<dbReference type="Proteomes" id="UP000077266">
    <property type="component" value="Unassembled WGS sequence"/>
</dbReference>
<organism evidence="2 3">
    <name type="scientific">Exidia glandulosa HHB12029</name>
    <dbReference type="NCBI Taxonomy" id="1314781"/>
    <lineage>
        <taxon>Eukaryota</taxon>
        <taxon>Fungi</taxon>
        <taxon>Dikarya</taxon>
        <taxon>Basidiomycota</taxon>
        <taxon>Agaricomycotina</taxon>
        <taxon>Agaricomycetes</taxon>
        <taxon>Auriculariales</taxon>
        <taxon>Exidiaceae</taxon>
        <taxon>Exidia</taxon>
    </lineage>
</organism>
<proteinExistence type="predicted"/>
<evidence type="ECO:0000313" key="3">
    <source>
        <dbReference type="Proteomes" id="UP000077266"/>
    </source>
</evidence>